<dbReference type="EMBL" id="CP023344">
    <property type="protein sequence ID" value="ATC63485.1"/>
    <property type="molecule type" value="Genomic_DNA"/>
</dbReference>
<dbReference type="HAMAP" id="MF_01987">
    <property type="entry name" value="Ribokinase"/>
    <property type="match status" value="1"/>
</dbReference>
<feature type="binding site" evidence="12">
    <location>
        <begin position="46"/>
        <end position="50"/>
    </location>
    <ligand>
        <name>substrate</name>
    </ligand>
</feature>
<feature type="binding site" evidence="12">
    <location>
        <position position="300"/>
    </location>
    <ligand>
        <name>K(+)</name>
        <dbReference type="ChEBI" id="CHEBI:29103"/>
    </ligand>
</feature>
<comment type="subunit">
    <text evidence="12">Homodimer.</text>
</comment>
<evidence type="ECO:0000256" key="12">
    <source>
        <dbReference type="HAMAP-Rule" id="MF_01987"/>
    </source>
</evidence>
<dbReference type="InterPro" id="IPR002139">
    <property type="entry name" value="Ribo/fructo_kinase"/>
</dbReference>
<gene>
    <name evidence="12" type="primary">rbsK</name>
    <name evidence="14" type="ORF">CMV30_05675</name>
</gene>
<keyword evidence="5 12" id="KW-0479">Metal-binding</keyword>
<evidence type="ECO:0000256" key="4">
    <source>
        <dbReference type="ARBA" id="ARBA00022679"/>
    </source>
</evidence>
<comment type="subcellular location">
    <subcellularLocation>
        <location evidence="12">Cytoplasm</location>
    </subcellularLocation>
</comment>
<comment type="similarity">
    <text evidence="1">Belongs to the carbohydrate kinase pfkB family.</text>
</comment>
<feature type="binding site" evidence="12">
    <location>
        <begin position="236"/>
        <end position="241"/>
    </location>
    <ligand>
        <name>ATP</name>
        <dbReference type="ChEBI" id="CHEBI:30616"/>
    </ligand>
</feature>
<feature type="domain" description="Carbohydrate kinase PfkB" evidence="13">
    <location>
        <begin position="11"/>
        <end position="312"/>
    </location>
</feature>
<feature type="binding site" evidence="12">
    <location>
        <position position="305"/>
    </location>
    <ligand>
        <name>K(+)</name>
        <dbReference type="ChEBI" id="CHEBI:29103"/>
    </ligand>
</feature>
<dbReference type="UniPathway" id="UPA00916">
    <property type="reaction ID" value="UER00889"/>
</dbReference>
<keyword evidence="7 12" id="KW-0418">Kinase</keyword>
<keyword evidence="8 12" id="KW-0067">ATP-binding</keyword>
<comment type="pathway">
    <text evidence="12">Carbohydrate metabolism; D-ribose degradation; D-ribose 5-phosphate from beta-D-ribopyranose: step 2/2.</text>
</comment>
<feature type="binding site" evidence="12">
    <location>
        <begin position="268"/>
        <end position="269"/>
    </location>
    <ligand>
        <name>ATP</name>
        <dbReference type="ChEBI" id="CHEBI:30616"/>
    </ligand>
</feature>
<dbReference type="GO" id="GO:0005829">
    <property type="term" value="C:cytosol"/>
    <property type="evidence" value="ECO:0007669"/>
    <property type="project" value="TreeGrafter"/>
</dbReference>
<feature type="binding site" evidence="12">
    <location>
        <position position="144"/>
    </location>
    <ligand>
        <name>substrate</name>
    </ligand>
</feature>
<feature type="binding site" evidence="12">
    <location>
        <position position="309"/>
    </location>
    <ligand>
        <name>K(+)</name>
        <dbReference type="ChEBI" id="CHEBI:29103"/>
    </ligand>
</feature>
<dbReference type="InterPro" id="IPR029056">
    <property type="entry name" value="Ribokinase-like"/>
</dbReference>
<evidence type="ECO:0000313" key="15">
    <source>
        <dbReference type="Proteomes" id="UP000217265"/>
    </source>
</evidence>
<evidence type="ECO:0000256" key="6">
    <source>
        <dbReference type="ARBA" id="ARBA00022741"/>
    </source>
</evidence>
<proteinExistence type="inferred from homology"/>
<comment type="caution">
    <text evidence="12">Lacks conserved residue(s) required for the propagation of feature annotation.</text>
</comment>
<dbReference type="GO" id="GO:0005524">
    <property type="term" value="F:ATP binding"/>
    <property type="evidence" value="ECO:0007669"/>
    <property type="project" value="UniProtKB-UniRule"/>
</dbReference>
<organism evidence="14 15">
    <name type="scientific">Nibricoccus aquaticus</name>
    <dbReference type="NCBI Taxonomy" id="2576891"/>
    <lineage>
        <taxon>Bacteria</taxon>
        <taxon>Pseudomonadati</taxon>
        <taxon>Verrucomicrobiota</taxon>
        <taxon>Opitutia</taxon>
        <taxon>Opitutales</taxon>
        <taxon>Opitutaceae</taxon>
        <taxon>Nibricoccus</taxon>
    </lineage>
</organism>
<evidence type="ECO:0000256" key="2">
    <source>
        <dbReference type="ARBA" id="ARBA00012035"/>
    </source>
</evidence>
<evidence type="ECO:0000256" key="1">
    <source>
        <dbReference type="ARBA" id="ARBA00005380"/>
    </source>
</evidence>
<keyword evidence="15" id="KW-1185">Reference proteome</keyword>
<evidence type="ECO:0000256" key="3">
    <source>
        <dbReference type="ARBA" id="ARBA00016943"/>
    </source>
</evidence>
<evidence type="ECO:0000256" key="11">
    <source>
        <dbReference type="ARBA" id="ARBA00023277"/>
    </source>
</evidence>
<feature type="binding site" evidence="12">
    <location>
        <position position="303"/>
    </location>
    <ligand>
        <name>K(+)</name>
        <dbReference type="ChEBI" id="CHEBI:29103"/>
    </ligand>
</feature>
<dbReference type="InterPro" id="IPR011611">
    <property type="entry name" value="PfkB_dom"/>
</dbReference>
<evidence type="ECO:0000256" key="10">
    <source>
        <dbReference type="ARBA" id="ARBA00022958"/>
    </source>
</evidence>
<comment type="cofactor">
    <cofactor evidence="12">
        <name>Mg(2+)</name>
        <dbReference type="ChEBI" id="CHEBI:18420"/>
    </cofactor>
    <text evidence="12">Requires a divalent cation, most likely magnesium in vivo, as an electrophilic catalyst to aid phosphoryl group transfer. It is the chelate of the metal and the nucleotide that is the actual substrate.</text>
</comment>
<keyword evidence="4 12" id="KW-0808">Transferase</keyword>
<evidence type="ECO:0000259" key="13">
    <source>
        <dbReference type="Pfam" id="PF00294"/>
    </source>
</evidence>
<dbReference type="AlphaFoldDB" id="A0A290Q485"/>
<name>A0A290Q485_9BACT</name>
<keyword evidence="11 12" id="KW-0119">Carbohydrate metabolism</keyword>
<evidence type="ECO:0000256" key="7">
    <source>
        <dbReference type="ARBA" id="ARBA00022777"/>
    </source>
</evidence>
<comment type="catalytic activity">
    <reaction evidence="12">
        <text>D-ribose + ATP = D-ribose 5-phosphate + ADP + H(+)</text>
        <dbReference type="Rhea" id="RHEA:13697"/>
        <dbReference type="ChEBI" id="CHEBI:15378"/>
        <dbReference type="ChEBI" id="CHEBI:30616"/>
        <dbReference type="ChEBI" id="CHEBI:47013"/>
        <dbReference type="ChEBI" id="CHEBI:78346"/>
        <dbReference type="ChEBI" id="CHEBI:456216"/>
        <dbReference type="EC" id="2.7.1.15"/>
    </reaction>
</comment>
<keyword evidence="6 12" id="KW-0547">Nucleotide-binding</keyword>
<dbReference type="GO" id="GO:0004747">
    <property type="term" value="F:ribokinase activity"/>
    <property type="evidence" value="ECO:0007669"/>
    <property type="project" value="UniProtKB-UniRule"/>
</dbReference>
<dbReference type="CDD" id="cd01174">
    <property type="entry name" value="ribokinase"/>
    <property type="match status" value="1"/>
</dbReference>
<feature type="binding site" evidence="12">
    <location>
        <position position="294"/>
    </location>
    <ligand>
        <name>ATP</name>
        <dbReference type="ChEBI" id="CHEBI:30616"/>
    </ligand>
</feature>
<keyword evidence="10 12" id="KW-0630">Potassium</keyword>
<dbReference type="Proteomes" id="UP000217265">
    <property type="component" value="Chromosome"/>
</dbReference>
<evidence type="ECO:0000256" key="8">
    <source>
        <dbReference type="ARBA" id="ARBA00022840"/>
    </source>
</evidence>
<evidence type="ECO:0000256" key="5">
    <source>
        <dbReference type="ARBA" id="ARBA00022723"/>
    </source>
</evidence>
<dbReference type="PANTHER" id="PTHR10584">
    <property type="entry name" value="SUGAR KINASE"/>
    <property type="match status" value="1"/>
</dbReference>
<dbReference type="EC" id="2.7.1.15" evidence="2 12"/>
<dbReference type="InterPro" id="IPR002173">
    <property type="entry name" value="Carboh/pur_kinase_PfkB_CS"/>
</dbReference>
<dbReference type="PROSITE" id="PS00584">
    <property type="entry name" value="PFKB_KINASES_2"/>
    <property type="match status" value="1"/>
</dbReference>
<dbReference type="Pfam" id="PF00294">
    <property type="entry name" value="PfkB"/>
    <property type="match status" value="1"/>
</dbReference>
<sequence length="325" mass="33176">MLTVAGMASPQVVVVGSYVQDLCWKCERFPQAGQTIVGQFATGPGGKGSNQAVASGRTGVPTLFVGAVGKDAFAKEAKAFYKAEGIGATFVEKAQHATGTAAILVEDSGQNEIVVALGANAALLKTDVPAKALTQAKVAVVQLESNLTTAAHVLKTARRAGVTTVLNPAPMRPDFDPSMLASVDVLIPNETEFTALVNRLRIAGRTDFTEAALHALAPAALHALCRTLGPGTVIVTLGKKGCFVSQKSGHASIAAYTGIRVVDTTGAGDAFVGGFAAGLVKFEGDVLAAARFANAVAALSVTKMGTAPSMPTKAEIAGFLRKRGG</sequence>
<feature type="binding site" evidence="12">
    <location>
        <position position="263"/>
    </location>
    <ligand>
        <name>K(+)</name>
        <dbReference type="ChEBI" id="CHEBI:29103"/>
    </ligand>
</feature>
<feature type="binding site" evidence="12">
    <location>
        <position position="269"/>
    </location>
    <ligand>
        <name>substrate</name>
    </ligand>
</feature>
<dbReference type="Gene3D" id="3.40.1190.20">
    <property type="match status" value="1"/>
</dbReference>
<dbReference type="PRINTS" id="PR00990">
    <property type="entry name" value="RIBOKINASE"/>
</dbReference>
<reference evidence="14 15" key="1">
    <citation type="submission" date="2017-09" db="EMBL/GenBank/DDBJ databases">
        <title>Complete genome sequence of Verrucomicrobial strain HZ-65, isolated from freshwater.</title>
        <authorList>
            <person name="Choi A."/>
        </authorList>
    </citation>
    <scope>NUCLEOTIDE SEQUENCE [LARGE SCALE GENOMIC DNA]</scope>
    <source>
        <strain evidence="14 15">HZ-65</strain>
    </source>
</reference>
<dbReference type="PANTHER" id="PTHR10584:SF166">
    <property type="entry name" value="RIBOKINASE"/>
    <property type="match status" value="1"/>
</dbReference>
<comment type="function">
    <text evidence="12">Catalyzes the phosphorylation of ribose at O-5 in a reaction requiring ATP and magnesium. The resulting D-ribose-5-phosphate can then be used either for sythesis of nucleotides, histidine, and tryptophan, or as a component of the pentose phosphate pathway.</text>
</comment>
<dbReference type="KEGG" id="vbh:CMV30_05675"/>
<dbReference type="InterPro" id="IPR011877">
    <property type="entry name" value="Ribokinase"/>
</dbReference>
<evidence type="ECO:0000256" key="9">
    <source>
        <dbReference type="ARBA" id="ARBA00022842"/>
    </source>
</evidence>
<feature type="active site" description="Proton acceptor" evidence="12">
    <location>
        <position position="269"/>
    </location>
</feature>
<dbReference type="PROSITE" id="PS00583">
    <property type="entry name" value="PFKB_KINASES_1"/>
    <property type="match status" value="1"/>
</dbReference>
<accession>A0A290Q485</accession>
<evidence type="ECO:0000313" key="14">
    <source>
        <dbReference type="EMBL" id="ATC63485.1"/>
    </source>
</evidence>
<feature type="binding site" evidence="12">
    <location>
        <position position="265"/>
    </location>
    <ligand>
        <name>K(+)</name>
        <dbReference type="ChEBI" id="CHEBI:29103"/>
    </ligand>
</feature>
<keyword evidence="12" id="KW-0963">Cytoplasm</keyword>
<dbReference type="GO" id="GO:0019303">
    <property type="term" value="P:D-ribose catabolic process"/>
    <property type="evidence" value="ECO:0007669"/>
    <property type="project" value="UniProtKB-UniRule"/>
</dbReference>
<keyword evidence="9 12" id="KW-0460">Magnesium</keyword>
<dbReference type="SUPFAM" id="SSF53613">
    <property type="entry name" value="Ribokinase-like"/>
    <property type="match status" value="1"/>
</dbReference>
<feature type="binding site" evidence="12">
    <location>
        <position position="189"/>
    </location>
    <ligand>
        <name>ATP</name>
        <dbReference type="ChEBI" id="CHEBI:30616"/>
    </ligand>
</feature>
<feature type="binding site" evidence="12">
    <location>
        <begin position="19"/>
        <end position="21"/>
    </location>
    <ligand>
        <name>substrate</name>
    </ligand>
</feature>
<dbReference type="GO" id="GO:0046872">
    <property type="term" value="F:metal ion binding"/>
    <property type="evidence" value="ECO:0007669"/>
    <property type="project" value="UniProtKB-KW"/>
</dbReference>
<protein>
    <recommendedName>
        <fullName evidence="3 12">Ribokinase</fullName>
        <shortName evidence="12">RK</shortName>
        <ecNumber evidence="2 12">2.7.1.15</ecNumber>
    </recommendedName>
</protein>
<comment type="activity regulation">
    <text evidence="12">Activated by a monovalent cation that binds near, but not in, the active site. The most likely occupant of the site in vivo is potassium. Ion binding induces a conformational change that may alter substrate affinity.</text>
</comment>
<comment type="similarity">
    <text evidence="12">Belongs to the carbohydrate kinase PfkB family. Ribokinase subfamily.</text>
</comment>